<proteinExistence type="predicted"/>
<feature type="transmembrane region" description="Helical" evidence="1">
    <location>
        <begin position="61"/>
        <end position="80"/>
    </location>
</feature>
<feature type="transmembrane region" description="Helical" evidence="1">
    <location>
        <begin position="92"/>
        <end position="110"/>
    </location>
</feature>
<dbReference type="AlphaFoldDB" id="A0A7V4WVF2"/>
<gene>
    <name evidence="2" type="ORF">ENK44_10785</name>
</gene>
<evidence type="ECO:0000256" key="1">
    <source>
        <dbReference type="SAM" id="Phobius"/>
    </source>
</evidence>
<name>A0A7V4WVF2_CALAY</name>
<evidence type="ECO:0000313" key="2">
    <source>
        <dbReference type="EMBL" id="HGY56180.1"/>
    </source>
</evidence>
<feature type="transmembrane region" description="Helical" evidence="1">
    <location>
        <begin position="6"/>
        <end position="26"/>
    </location>
</feature>
<dbReference type="Proteomes" id="UP000885779">
    <property type="component" value="Unassembled WGS sequence"/>
</dbReference>
<dbReference type="InterPro" id="IPR037997">
    <property type="entry name" value="Dgk1-like"/>
</dbReference>
<dbReference type="GO" id="GO:0004143">
    <property type="term" value="F:ATP-dependent diacylglycerol kinase activity"/>
    <property type="evidence" value="ECO:0007669"/>
    <property type="project" value="InterPro"/>
</dbReference>
<protein>
    <submittedName>
        <fullName evidence="2">Phosphatidate cytidylyltransferase</fullName>
    </submittedName>
</protein>
<keyword evidence="1" id="KW-0472">Membrane</keyword>
<sequence>MSNDVLGLIVSYVYAFGLLGIIEFIGKKMGWPIWVTRKLTHIGAGMWVWGILYFFDNWEYGIIPFASFIVLNYIFYRFKIFKAMDEEESTPGTVYFAISITLLFILFWETNGQPDYVFVAVAGVMAMTWGDAFASLIGKAFGKKTYTVFGHTRTWEGSLTMFAVSYLAIGITMQFLPGSELSPLSVDLTGLNIWAVALPAALVATLAEAFAPEGTDNLSVPLFTALVIRLFV</sequence>
<reference evidence="2" key="1">
    <citation type="journal article" date="2020" name="mSystems">
        <title>Genome- and Community-Level Interaction Insights into Carbon Utilization and Element Cycling Functions of Hydrothermarchaeota in Hydrothermal Sediment.</title>
        <authorList>
            <person name="Zhou Z."/>
            <person name="Liu Y."/>
            <person name="Xu W."/>
            <person name="Pan J."/>
            <person name="Luo Z.H."/>
            <person name="Li M."/>
        </authorList>
    </citation>
    <scope>NUCLEOTIDE SEQUENCE [LARGE SCALE GENOMIC DNA]</scope>
    <source>
        <strain evidence="2">HyVt-577</strain>
    </source>
</reference>
<feature type="transmembrane region" description="Helical" evidence="1">
    <location>
        <begin position="191"/>
        <end position="211"/>
    </location>
</feature>
<keyword evidence="2" id="KW-0808">Transferase</keyword>
<dbReference type="EMBL" id="DRQG01000101">
    <property type="protein sequence ID" value="HGY56180.1"/>
    <property type="molecule type" value="Genomic_DNA"/>
</dbReference>
<organism evidence="2">
    <name type="scientific">Caldithrix abyssi</name>
    <dbReference type="NCBI Taxonomy" id="187145"/>
    <lineage>
        <taxon>Bacteria</taxon>
        <taxon>Pseudomonadati</taxon>
        <taxon>Calditrichota</taxon>
        <taxon>Calditrichia</taxon>
        <taxon>Calditrichales</taxon>
        <taxon>Calditrichaceae</taxon>
        <taxon>Caldithrix</taxon>
    </lineage>
</organism>
<feature type="transmembrane region" description="Helical" evidence="1">
    <location>
        <begin position="159"/>
        <end position="176"/>
    </location>
</feature>
<dbReference type="GO" id="GO:0016779">
    <property type="term" value="F:nucleotidyltransferase activity"/>
    <property type="evidence" value="ECO:0007669"/>
    <property type="project" value="UniProtKB-KW"/>
</dbReference>
<dbReference type="PANTHER" id="PTHR31303:SF1">
    <property type="entry name" value="CTP-DEPENDENT DIACYLGLYCEROL KINASE 1"/>
    <property type="match status" value="1"/>
</dbReference>
<accession>A0A7V4WVF2</accession>
<comment type="caution">
    <text evidence="2">The sequence shown here is derived from an EMBL/GenBank/DDBJ whole genome shotgun (WGS) entry which is preliminary data.</text>
</comment>
<keyword evidence="1" id="KW-0812">Transmembrane</keyword>
<feature type="transmembrane region" description="Helical" evidence="1">
    <location>
        <begin position="38"/>
        <end position="55"/>
    </location>
</feature>
<keyword evidence="2" id="KW-0548">Nucleotidyltransferase</keyword>
<dbReference type="PANTHER" id="PTHR31303">
    <property type="entry name" value="CTP-DEPENDENT DIACYLGLYCEROL KINASE 1"/>
    <property type="match status" value="1"/>
</dbReference>
<keyword evidence="1" id="KW-1133">Transmembrane helix</keyword>
<feature type="transmembrane region" description="Helical" evidence="1">
    <location>
        <begin position="116"/>
        <end position="138"/>
    </location>
</feature>